<evidence type="ECO:0000256" key="1">
    <source>
        <dbReference type="SAM" id="Phobius"/>
    </source>
</evidence>
<evidence type="ECO:0000313" key="5">
    <source>
        <dbReference type="Proteomes" id="UP000279194"/>
    </source>
</evidence>
<feature type="transmembrane region" description="Helical" evidence="1">
    <location>
        <begin position="30"/>
        <end position="47"/>
    </location>
</feature>
<dbReference type="EMBL" id="RCVM01000011">
    <property type="protein sequence ID" value="RLY02939.1"/>
    <property type="molecule type" value="Genomic_DNA"/>
</dbReference>
<dbReference type="Pfam" id="PF24661">
    <property type="entry name" value="DUF7649"/>
    <property type="match status" value="1"/>
</dbReference>
<gene>
    <name evidence="4" type="ORF">EAF07_06500</name>
</gene>
<dbReference type="AlphaFoldDB" id="A0A3L9DTF7"/>
<name>A0A3L9DTF7_9STRE</name>
<feature type="domain" description="Cell wall-active antibiotics response LiaF-like C-terminal" evidence="2">
    <location>
        <begin position="114"/>
        <end position="228"/>
    </location>
</feature>
<dbReference type="RefSeq" id="WP_121835782.1">
    <property type="nucleotide sequence ID" value="NZ_CP163513.1"/>
</dbReference>
<dbReference type="NCBIfam" id="NF040535">
    <property type="entry name" value="LiaF_C_term"/>
    <property type="match status" value="1"/>
</dbReference>
<proteinExistence type="predicted"/>
<dbReference type="Pfam" id="PF09922">
    <property type="entry name" value="LiaF-like_C"/>
    <property type="match status" value="1"/>
</dbReference>
<protein>
    <submittedName>
        <fullName evidence="4">Transporter</fullName>
    </submittedName>
</protein>
<feature type="transmembrane region" description="Helical" evidence="1">
    <location>
        <begin position="6"/>
        <end position="23"/>
    </location>
</feature>
<keyword evidence="1" id="KW-1133">Transmembrane helix</keyword>
<dbReference type="InterPro" id="IPR056066">
    <property type="entry name" value="DUF7649"/>
</dbReference>
<dbReference type="OrthoDB" id="2351415at2"/>
<evidence type="ECO:0000259" key="2">
    <source>
        <dbReference type="Pfam" id="PF09922"/>
    </source>
</evidence>
<dbReference type="InterPro" id="IPR024425">
    <property type="entry name" value="LiaF-like_C"/>
</dbReference>
<evidence type="ECO:0000313" key="4">
    <source>
        <dbReference type="EMBL" id="RLY02939.1"/>
    </source>
</evidence>
<dbReference type="InterPro" id="IPR047793">
    <property type="entry name" value="LiaF_C"/>
</dbReference>
<keyword evidence="1" id="KW-0812">Transmembrane</keyword>
<accession>A0A3L9DTF7</accession>
<dbReference type="Proteomes" id="UP000279194">
    <property type="component" value="Unassembled WGS sequence"/>
</dbReference>
<dbReference type="GO" id="GO:0016020">
    <property type="term" value="C:membrane"/>
    <property type="evidence" value="ECO:0007669"/>
    <property type="project" value="InterPro"/>
</dbReference>
<organism evidence="4 5">
    <name type="scientific">Streptococcus hillyeri</name>
    <dbReference type="NCBI Taxonomy" id="2282420"/>
    <lineage>
        <taxon>Bacteria</taxon>
        <taxon>Bacillati</taxon>
        <taxon>Bacillota</taxon>
        <taxon>Bacilli</taxon>
        <taxon>Lactobacillales</taxon>
        <taxon>Streptococcaceae</taxon>
        <taxon>Streptococcus</taxon>
    </lineage>
</organism>
<evidence type="ECO:0000259" key="3">
    <source>
        <dbReference type="Pfam" id="PF24661"/>
    </source>
</evidence>
<feature type="domain" description="DUF7649" evidence="3">
    <location>
        <begin position="1"/>
        <end position="85"/>
    </location>
</feature>
<dbReference type="InterPro" id="IPR016975">
    <property type="entry name" value="Cell_wall_LiaF"/>
</dbReference>
<sequence length="231" mass="26568">MKKFHIFLIVESILLAMAIMTILSKDISAFLLLLVVTLLLLRFYNLGSRNNFLLIASFWLLFLVFMLNPYVIVAILFGMVYMLINHFSQVKQKNRRALIQFEEELSVTSTTNQWIGEHEPLKRTGFAFDDINIIRLTGNDTIDLTEVIVAGKDNHILIRKIYGPTQVIVPIDVAVRLNASSVYGSITFLDYPEYDLRNETITLEEECYRQSHKRVKLVVSVLAGNVEVVRR</sequence>
<feature type="transmembrane region" description="Helical" evidence="1">
    <location>
        <begin position="59"/>
        <end position="84"/>
    </location>
</feature>
<keyword evidence="5" id="KW-1185">Reference proteome</keyword>
<comment type="caution">
    <text evidence="4">The sequence shown here is derived from an EMBL/GenBank/DDBJ whole genome shotgun (WGS) entry which is preliminary data.</text>
</comment>
<dbReference type="PIRSF" id="PIRSF031509">
    <property type="entry name" value="Cell_wall_LiaF/YvqF"/>
    <property type="match status" value="1"/>
</dbReference>
<keyword evidence="1" id="KW-0472">Membrane</keyword>
<reference evidence="4 5" key="1">
    <citation type="submission" date="2018-10" db="EMBL/GenBank/DDBJ databases">
        <title>Streptococcus hillyeri sp. nov., isolated from equine tracheal sample.</title>
        <authorList>
            <person name="Macfadyen A.C."/>
            <person name="Waller A."/>
            <person name="Paterson G.K."/>
        </authorList>
    </citation>
    <scope>NUCLEOTIDE SEQUENCE [LARGE SCALE GENOMIC DNA]</scope>
    <source>
        <strain evidence="4 5">28462</strain>
    </source>
</reference>